<evidence type="ECO:0000313" key="2">
    <source>
        <dbReference type="Proteomes" id="UP000677082"/>
    </source>
</evidence>
<proteinExistence type="predicted"/>
<sequence length="139" mass="14953">MVIKVSTARSFEPEVTRAFRFLVAEHALTGPSSTGPTQVFYTGPEVAYTITFDPAGHTVTTSVARDVGAVRLTADLPALVVSAALGHPAMVPCTARTLLEMRAAILTQAHYVRRLQPYLTPLNVVPLMRAAHAQELRSA</sequence>
<dbReference type="RefSeq" id="WP_213004455.1">
    <property type="nucleotide sequence ID" value="NZ_BOQN01000003.1"/>
</dbReference>
<dbReference type="AlphaFoldDB" id="A0A919T3P3"/>
<reference evidence="1 2" key="1">
    <citation type="submission" date="2021-03" db="EMBL/GenBank/DDBJ databases">
        <title>Whole genome shotgun sequence of Actinoplanes toevensis NBRC 105298.</title>
        <authorList>
            <person name="Komaki H."/>
            <person name="Tamura T."/>
        </authorList>
    </citation>
    <scope>NUCLEOTIDE SEQUENCE [LARGE SCALE GENOMIC DNA]</scope>
    <source>
        <strain evidence="1 2">NBRC 105298</strain>
    </source>
</reference>
<dbReference type="EMBL" id="BOQN01000003">
    <property type="protein sequence ID" value="GIM88470.1"/>
    <property type="molecule type" value="Genomic_DNA"/>
</dbReference>
<name>A0A919T3P3_9ACTN</name>
<protein>
    <submittedName>
        <fullName evidence="1">Uncharacterized protein</fullName>
    </submittedName>
</protein>
<comment type="caution">
    <text evidence="1">The sequence shown here is derived from an EMBL/GenBank/DDBJ whole genome shotgun (WGS) entry which is preliminary data.</text>
</comment>
<dbReference type="Proteomes" id="UP000677082">
    <property type="component" value="Unassembled WGS sequence"/>
</dbReference>
<accession>A0A919T3P3</accession>
<gene>
    <name evidence="1" type="ORF">Ato02nite_002630</name>
</gene>
<organism evidence="1 2">
    <name type="scientific">Paractinoplanes toevensis</name>
    <dbReference type="NCBI Taxonomy" id="571911"/>
    <lineage>
        <taxon>Bacteria</taxon>
        <taxon>Bacillati</taxon>
        <taxon>Actinomycetota</taxon>
        <taxon>Actinomycetes</taxon>
        <taxon>Micromonosporales</taxon>
        <taxon>Micromonosporaceae</taxon>
        <taxon>Paractinoplanes</taxon>
    </lineage>
</organism>
<evidence type="ECO:0000313" key="1">
    <source>
        <dbReference type="EMBL" id="GIM88470.1"/>
    </source>
</evidence>
<keyword evidence="2" id="KW-1185">Reference proteome</keyword>